<comment type="pathway">
    <text evidence="3 9 11">Amino-acid biosynthesis; L-histidine biosynthesis; L-histidine from 5-phospho-alpha-D-ribose 1-diphosphate: step 4/9.</text>
</comment>
<accession>A0A6G9JSH7</accession>
<dbReference type="InterPro" id="IPR023016">
    <property type="entry name" value="HisA/PriA"/>
</dbReference>
<dbReference type="InterPro" id="IPR013785">
    <property type="entry name" value="Aldolase_TIM"/>
</dbReference>
<comment type="catalytic activity">
    <reaction evidence="1 9 11">
        <text>1-(5-phospho-beta-D-ribosyl)-5-[(5-phospho-beta-D-ribosylamino)methylideneamino]imidazole-4-carboxamide = 5-[(5-phospho-1-deoxy-D-ribulos-1-ylimino)methylamino]-1-(5-phospho-beta-D-ribosyl)imidazole-4-carboxamide</text>
        <dbReference type="Rhea" id="RHEA:15469"/>
        <dbReference type="ChEBI" id="CHEBI:58435"/>
        <dbReference type="ChEBI" id="CHEBI:58525"/>
        <dbReference type="EC" id="5.3.1.16"/>
    </reaction>
</comment>
<comment type="similarity">
    <text evidence="4 9 10">Belongs to the HisA/HisF family.</text>
</comment>
<evidence type="ECO:0000313" key="12">
    <source>
        <dbReference type="EMBL" id="QIQ41715.1"/>
    </source>
</evidence>
<gene>
    <name evidence="9 12" type="primary">hisA</name>
    <name evidence="12" type="ORF">G4A98_00515</name>
</gene>
<proteinExistence type="inferred from homology"/>
<dbReference type="EMBL" id="CP048747">
    <property type="protein sequence ID" value="QIQ41715.1"/>
    <property type="molecule type" value="Genomic_DNA"/>
</dbReference>
<sequence length="246" mass="27563">MIIPAFDLIDGRAVRLYQGNYLNKKNYDINLLSHLEEYKLKNVKIVHLVDLDGAKDSNNRQIALLKKVLSCTAIPIQIGGGVRTTKDISTLLSLGAKRVVIGSSVIDNTNKVKEWLKIYGSDSIVLALDVNINSHNEKEIYINGWQKRTNLMLEEVIEYFLPSGLKHVLCTDISKDGTLLGPNFNLYKEITNSFKSIHFQASGGVSTLQDIISLKQTGIKSIIIGRSLLEKKFTIEEVLKCWQSES</sequence>
<evidence type="ECO:0000256" key="11">
    <source>
        <dbReference type="RuleBase" id="RU003658"/>
    </source>
</evidence>
<dbReference type="UniPathway" id="UPA00031">
    <property type="reaction ID" value="UER00009"/>
</dbReference>
<dbReference type="Gene3D" id="3.20.20.70">
    <property type="entry name" value="Aldolase class I"/>
    <property type="match status" value="1"/>
</dbReference>
<dbReference type="HAMAP" id="MF_01014">
    <property type="entry name" value="HisA"/>
    <property type="match status" value="1"/>
</dbReference>
<dbReference type="InterPro" id="IPR044524">
    <property type="entry name" value="Isoase_HisA-like"/>
</dbReference>
<dbReference type="AlphaFoldDB" id="A0A6G9JSH7"/>
<evidence type="ECO:0000256" key="6">
    <source>
        <dbReference type="ARBA" id="ARBA00022605"/>
    </source>
</evidence>
<protein>
    <recommendedName>
        <fullName evidence="9 11">1-(5-phosphoribosyl)-5-[(5-phosphoribosylamino)methylideneamino] imidazole-4-carboxamide isomerase</fullName>
        <ecNumber evidence="9 11">5.3.1.16</ecNumber>
    </recommendedName>
    <alternativeName>
        <fullName evidence="9">Phosphoribosylformimino-5-aminoimidazole carboxamide ribotide isomerase</fullName>
    </alternativeName>
</protein>
<evidence type="ECO:0000256" key="3">
    <source>
        <dbReference type="ARBA" id="ARBA00005133"/>
    </source>
</evidence>
<dbReference type="EC" id="5.3.1.16" evidence="9 11"/>
<name>A0A6G9JSH7_9GAMM</name>
<evidence type="ECO:0000313" key="13">
    <source>
        <dbReference type="Proteomes" id="UP000503183"/>
    </source>
</evidence>
<dbReference type="GO" id="GO:0003949">
    <property type="term" value="F:1-(5-phosphoribosyl)-5-[(5-phosphoribosylamino)methylideneamino]imidazole-4-carboxamide isomerase activity"/>
    <property type="evidence" value="ECO:0007669"/>
    <property type="project" value="UniProtKB-UniRule"/>
</dbReference>
<dbReference type="FunFam" id="3.20.20.70:FF:000009">
    <property type="entry name" value="1-(5-phosphoribosyl)-5-[(5-phosphoribosylamino)methylideneamino] imidazole-4-carboxamide isomerase"/>
    <property type="match status" value="1"/>
</dbReference>
<dbReference type="GO" id="GO:0000162">
    <property type="term" value="P:L-tryptophan biosynthetic process"/>
    <property type="evidence" value="ECO:0007669"/>
    <property type="project" value="TreeGrafter"/>
</dbReference>
<dbReference type="Pfam" id="PF00977">
    <property type="entry name" value="His_biosynth"/>
    <property type="match status" value="1"/>
</dbReference>
<evidence type="ECO:0000256" key="10">
    <source>
        <dbReference type="RuleBase" id="RU003657"/>
    </source>
</evidence>
<dbReference type="PANTHER" id="PTHR43090:SF2">
    <property type="entry name" value="1-(5-PHOSPHORIBOSYL)-5-[(5-PHOSPHORIBOSYLAMINO)METHYLIDENEAMINO] IMIDAZOLE-4-CARBOXAMIDE ISOMERASE"/>
    <property type="match status" value="1"/>
</dbReference>
<evidence type="ECO:0000256" key="8">
    <source>
        <dbReference type="ARBA" id="ARBA00023235"/>
    </source>
</evidence>
<evidence type="ECO:0000256" key="2">
    <source>
        <dbReference type="ARBA" id="ARBA00004496"/>
    </source>
</evidence>
<feature type="active site" description="Proton acceptor" evidence="9">
    <location>
        <position position="7"/>
    </location>
</feature>
<dbReference type="InterPro" id="IPR006063">
    <property type="entry name" value="HisA_bact_arch"/>
</dbReference>
<organism evidence="12 13">
    <name type="scientific">Buchnera aphidicola</name>
    <name type="common">Microlophium carnosum</name>
    <dbReference type="NCBI Taxonomy" id="2708354"/>
    <lineage>
        <taxon>Bacteria</taxon>
        <taxon>Pseudomonadati</taxon>
        <taxon>Pseudomonadota</taxon>
        <taxon>Gammaproteobacteria</taxon>
        <taxon>Enterobacterales</taxon>
        <taxon>Erwiniaceae</taxon>
        <taxon>Buchnera</taxon>
    </lineage>
</organism>
<keyword evidence="6 9" id="KW-0028">Amino-acid biosynthesis</keyword>
<evidence type="ECO:0000256" key="7">
    <source>
        <dbReference type="ARBA" id="ARBA00023102"/>
    </source>
</evidence>
<keyword evidence="5 9" id="KW-0963">Cytoplasm</keyword>
<comment type="subcellular location">
    <subcellularLocation>
        <location evidence="2 9 11">Cytoplasm</location>
    </subcellularLocation>
</comment>
<dbReference type="PANTHER" id="PTHR43090">
    <property type="entry name" value="1-(5-PHOSPHORIBOSYL)-5-[(5-PHOSPHORIBOSYLAMINO)METHYLIDENEAMINO] IMIDAZOLE-4-CARBOXAMIDE ISOMERASE"/>
    <property type="match status" value="1"/>
</dbReference>
<evidence type="ECO:0000256" key="4">
    <source>
        <dbReference type="ARBA" id="ARBA00009667"/>
    </source>
</evidence>
<keyword evidence="7 9" id="KW-0368">Histidine biosynthesis</keyword>
<keyword evidence="8 9" id="KW-0413">Isomerase</keyword>
<evidence type="ECO:0000256" key="9">
    <source>
        <dbReference type="HAMAP-Rule" id="MF_01014"/>
    </source>
</evidence>
<evidence type="ECO:0000256" key="1">
    <source>
        <dbReference type="ARBA" id="ARBA00000901"/>
    </source>
</evidence>
<reference evidence="12 13" key="1">
    <citation type="submission" date="2020-04" db="EMBL/GenBank/DDBJ databases">
        <title>Parallel evolution in the integration of a co-obligate aphid symbiosis.</title>
        <authorList>
            <person name="Monnin D."/>
            <person name="Jackson R."/>
            <person name="Kiers E.T."/>
            <person name="Bunker M."/>
            <person name="Ellers J."/>
            <person name="Henry L.M."/>
        </authorList>
    </citation>
    <scope>NUCLEOTIDE SEQUENCE [LARGE SCALE GENOMIC DNA]</scope>
    <source>
        <strain evidence="12">MCAR-56B</strain>
    </source>
</reference>
<dbReference type="InterPro" id="IPR011060">
    <property type="entry name" value="RibuloseP-bd_barrel"/>
</dbReference>
<dbReference type="Proteomes" id="UP000503183">
    <property type="component" value="Chromosome"/>
</dbReference>
<evidence type="ECO:0000256" key="5">
    <source>
        <dbReference type="ARBA" id="ARBA00022490"/>
    </source>
</evidence>
<dbReference type="SUPFAM" id="SSF51366">
    <property type="entry name" value="Ribulose-phoshate binding barrel"/>
    <property type="match status" value="1"/>
</dbReference>
<dbReference type="NCBIfam" id="TIGR00007">
    <property type="entry name" value="1-(5-phosphoribosyl)-5-[(5-phosphoribosylamino)methylideneamino]imidazole-4-carboxamide isomerase"/>
    <property type="match status" value="1"/>
</dbReference>
<dbReference type="InterPro" id="IPR006062">
    <property type="entry name" value="His_biosynth"/>
</dbReference>
<dbReference type="CDD" id="cd04732">
    <property type="entry name" value="HisA"/>
    <property type="match status" value="1"/>
</dbReference>
<dbReference type="GO" id="GO:0000105">
    <property type="term" value="P:L-histidine biosynthetic process"/>
    <property type="evidence" value="ECO:0007669"/>
    <property type="project" value="UniProtKB-UniRule"/>
</dbReference>
<feature type="active site" description="Proton donor" evidence="9">
    <location>
        <position position="129"/>
    </location>
</feature>
<dbReference type="GO" id="GO:0005737">
    <property type="term" value="C:cytoplasm"/>
    <property type="evidence" value="ECO:0007669"/>
    <property type="project" value="UniProtKB-SubCell"/>
</dbReference>